<dbReference type="InterPro" id="IPR042463">
    <property type="entry name" value="HNOB_dom_associated_sf"/>
</dbReference>
<dbReference type="GO" id="GO:0071111">
    <property type="term" value="F:cyclic-guanylate-specific phosphodiesterase activity"/>
    <property type="evidence" value="ECO:0007669"/>
    <property type="project" value="UniProtKB-EC"/>
</dbReference>
<keyword evidence="2" id="KW-0378">Hydrolase</keyword>
<name>A0A1X6ZPM5_9RHOB</name>
<dbReference type="SUPFAM" id="SSF55073">
    <property type="entry name" value="Nucleotide cyclase"/>
    <property type="match status" value="1"/>
</dbReference>
<evidence type="ECO:0000313" key="3">
    <source>
        <dbReference type="Proteomes" id="UP000194012"/>
    </source>
</evidence>
<dbReference type="Gene3D" id="3.30.70.270">
    <property type="match status" value="1"/>
</dbReference>
<sequence length="351" mass="38372">MSDEKYSSYDLLDLLCPMHAVLNGTGHVVHAGPTLHKVFDAKPLIGARFLERVELRRPHVADTMEGLRGCHGARLHLRLRDGLRTGMKGVLIALSKDGASLGPPGGAIINLSFGISVVDAVRDFSLNAGDFPATDLTIEMLYLIEAKSAAMEASRKLNLRLQGARIAAEEQAYTDTLTGLKNRRAMDHVLERLMQTEQDFALMHLDLDFFKQVNDTMGHAAGDQVLQDVARRILAETRADDLVARTGGDEFVLIFAGLTGRERLTEIATRLIMRLEEPVLYNGQECRVSGSIGATLSCAYEAPDMARMMADSDLALYAAKARGRGCHVIYEPALRDDAPRCAASARALCPR</sequence>
<organism evidence="2 3">
    <name type="scientific">Roseovarius gaetbuli</name>
    <dbReference type="NCBI Taxonomy" id="1356575"/>
    <lineage>
        <taxon>Bacteria</taxon>
        <taxon>Pseudomonadati</taxon>
        <taxon>Pseudomonadota</taxon>
        <taxon>Alphaproteobacteria</taxon>
        <taxon>Rhodobacterales</taxon>
        <taxon>Roseobacteraceae</taxon>
        <taxon>Roseovarius</taxon>
    </lineage>
</organism>
<dbReference type="SMART" id="SM00267">
    <property type="entry name" value="GGDEF"/>
    <property type="match status" value="1"/>
</dbReference>
<feature type="domain" description="GGDEF" evidence="1">
    <location>
        <begin position="198"/>
        <end position="332"/>
    </location>
</feature>
<dbReference type="RefSeq" id="WP_085827622.1">
    <property type="nucleotide sequence ID" value="NZ_FWFJ01000026.1"/>
</dbReference>
<dbReference type="NCBIfam" id="TIGR00254">
    <property type="entry name" value="GGDEF"/>
    <property type="match status" value="1"/>
</dbReference>
<dbReference type="InterPro" id="IPR052163">
    <property type="entry name" value="DGC-Regulatory_Protein"/>
</dbReference>
<dbReference type="PANTHER" id="PTHR46663">
    <property type="entry name" value="DIGUANYLATE CYCLASE DGCT-RELATED"/>
    <property type="match status" value="1"/>
</dbReference>
<accession>A0A1X6ZPM5</accession>
<gene>
    <name evidence="2" type="primary">gmr_2</name>
    <name evidence="2" type="ORF">ROG8370_02624</name>
</gene>
<dbReference type="EC" id="3.1.4.52" evidence="2"/>
<dbReference type="InterPro" id="IPR029787">
    <property type="entry name" value="Nucleotide_cyclase"/>
</dbReference>
<dbReference type="Gene3D" id="3.30.450.260">
    <property type="entry name" value="Haem NO binding associated domain"/>
    <property type="match status" value="1"/>
</dbReference>
<dbReference type="InterPro" id="IPR000160">
    <property type="entry name" value="GGDEF_dom"/>
</dbReference>
<dbReference type="PROSITE" id="PS50887">
    <property type="entry name" value="GGDEF"/>
    <property type="match status" value="1"/>
</dbReference>
<proteinExistence type="predicted"/>
<dbReference type="CDD" id="cd01949">
    <property type="entry name" value="GGDEF"/>
    <property type="match status" value="1"/>
</dbReference>
<keyword evidence="3" id="KW-1185">Reference proteome</keyword>
<protein>
    <submittedName>
        <fullName evidence="2">Cyclic di-GMP phosphodiesterase Gmr</fullName>
        <ecNumber evidence="2">3.1.4.52</ecNumber>
    </submittedName>
</protein>
<dbReference type="EMBL" id="FWFJ01000026">
    <property type="protein sequence ID" value="SLN57882.1"/>
    <property type="molecule type" value="Genomic_DNA"/>
</dbReference>
<evidence type="ECO:0000259" key="1">
    <source>
        <dbReference type="PROSITE" id="PS50887"/>
    </source>
</evidence>
<dbReference type="PANTHER" id="PTHR46663:SF4">
    <property type="entry name" value="DIGUANYLATE CYCLASE DGCT-RELATED"/>
    <property type="match status" value="1"/>
</dbReference>
<dbReference type="Pfam" id="PF00990">
    <property type="entry name" value="GGDEF"/>
    <property type="match status" value="1"/>
</dbReference>
<evidence type="ECO:0000313" key="2">
    <source>
        <dbReference type="EMBL" id="SLN57882.1"/>
    </source>
</evidence>
<dbReference type="OrthoDB" id="9812260at2"/>
<dbReference type="AlphaFoldDB" id="A0A1X6ZPM5"/>
<dbReference type="InterPro" id="IPR043128">
    <property type="entry name" value="Rev_trsase/Diguanyl_cyclase"/>
</dbReference>
<dbReference type="Proteomes" id="UP000194012">
    <property type="component" value="Unassembled WGS sequence"/>
</dbReference>
<reference evidence="3" key="1">
    <citation type="submission" date="2017-03" db="EMBL/GenBank/DDBJ databases">
        <authorList>
            <person name="Rodrigo-Torres L."/>
            <person name="Arahal R.D."/>
            <person name="Lucena T."/>
        </authorList>
    </citation>
    <scope>NUCLEOTIDE SEQUENCE [LARGE SCALE GENOMIC DNA]</scope>
    <source>
        <strain evidence="3">CECT 8370</strain>
    </source>
</reference>